<dbReference type="EMBL" id="LC738880">
    <property type="protein sequence ID" value="BDT63056.1"/>
    <property type="molecule type" value="Genomic_DNA"/>
</dbReference>
<evidence type="ECO:0000256" key="1">
    <source>
        <dbReference type="SAM" id="MobiDB-lite"/>
    </source>
</evidence>
<reference evidence="2" key="1">
    <citation type="submission" date="2022-10" db="EMBL/GenBank/DDBJ databases">
        <title>Genome sequences of endogenous nimaviruses in decapod crustaceans.</title>
        <authorList>
            <person name="Kawato S."/>
            <person name="Nozaki R."/>
            <person name="Kondo H."/>
            <person name="Hirono I."/>
        </authorList>
    </citation>
    <scope>NUCLEOTIDE SEQUENCE</scope>
    <source>
        <strain evidence="2">Ube2021</strain>
    </source>
</reference>
<feature type="compositionally biased region" description="Basic and acidic residues" evidence="1">
    <location>
        <begin position="207"/>
        <end position="240"/>
    </location>
</feature>
<feature type="compositionally biased region" description="Polar residues" evidence="1">
    <location>
        <begin position="125"/>
        <end position="139"/>
    </location>
</feature>
<name>A0A9C7C9A0_9VIRU</name>
<feature type="region of interest" description="Disordered" evidence="1">
    <location>
        <begin position="125"/>
        <end position="278"/>
    </location>
</feature>
<proteinExistence type="predicted"/>
<feature type="compositionally biased region" description="Basic and acidic residues" evidence="1">
    <location>
        <begin position="141"/>
        <end position="153"/>
    </location>
</feature>
<protein>
    <submittedName>
        <fullName evidence="2">Wsv294-like protein</fullName>
    </submittedName>
</protein>
<feature type="compositionally biased region" description="Basic and acidic residues" evidence="1">
    <location>
        <begin position="160"/>
        <end position="188"/>
    </location>
</feature>
<organism evidence="2">
    <name type="scientific">Trachysalambria curvirostris nimavirus</name>
    <dbReference type="NCBI Taxonomy" id="2984282"/>
    <lineage>
        <taxon>Viruses</taxon>
        <taxon>Viruses incertae sedis</taxon>
        <taxon>Naldaviricetes</taxon>
        <taxon>Nimaviridae</taxon>
    </lineage>
</organism>
<sequence length="336" mass="36005">MEDSVITLTQQDHPKVNADDSKVWSTLTDTVTSTVLDIVNKAGGLINSIGADEGQEETVVDDPSGREVQRPSGVRHRSQYDKNPNKDTEVNHVTDTPRGNFVEQLTTSTPDANLPASFTTTDATYLGSSSTDINNNNSKIGAREDTASDDGKHVTQSNREATDKEPEDSAHDDASKVADRVPTDKEPADFIPGIAHKAADKVATPEISDREDAASEDGKHVTQNDASKVADRVPTDKEPADFIPGIAHKAADKVATPEISDREDAASDDGKHVTQNDASEVADEVAPLVITGREGAASDDGNNNGQDMSGIYVNANMEVNGHKWNLVIDMRPIDQK</sequence>
<evidence type="ECO:0000313" key="2">
    <source>
        <dbReference type="EMBL" id="BDT63056.1"/>
    </source>
</evidence>
<accession>A0A9C7C9A0</accession>
<feature type="compositionally biased region" description="Basic and acidic residues" evidence="1">
    <location>
        <begin position="259"/>
        <end position="274"/>
    </location>
</feature>
<feature type="region of interest" description="Disordered" evidence="1">
    <location>
        <begin position="53"/>
        <end position="97"/>
    </location>
</feature>
<feature type="compositionally biased region" description="Basic and acidic residues" evidence="1">
    <location>
        <begin position="78"/>
        <end position="92"/>
    </location>
</feature>